<dbReference type="InterPro" id="IPR029071">
    <property type="entry name" value="Ubiquitin-like_domsf"/>
</dbReference>
<reference evidence="9" key="1">
    <citation type="submission" date="2020-08" db="EMBL/GenBank/DDBJ databases">
        <title>Multicomponent nature underlies the extraordinary mechanical properties of spider dragline silk.</title>
        <authorList>
            <person name="Kono N."/>
            <person name="Nakamura H."/>
            <person name="Mori M."/>
            <person name="Yoshida Y."/>
            <person name="Ohtoshi R."/>
            <person name="Malay A.D."/>
            <person name="Moran D.A.P."/>
            <person name="Tomita M."/>
            <person name="Numata K."/>
            <person name="Arakawa K."/>
        </authorList>
    </citation>
    <scope>NUCLEOTIDE SEQUENCE</scope>
</reference>
<feature type="compositionally biased region" description="Basic and acidic residues" evidence="5">
    <location>
        <begin position="144"/>
        <end position="160"/>
    </location>
</feature>
<dbReference type="GO" id="GO:0031397">
    <property type="term" value="P:negative regulation of protein ubiquitination"/>
    <property type="evidence" value="ECO:0007669"/>
    <property type="project" value="TreeGrafter"/>
</dbReference>
<dbReference type="Proteomes" id="UP000886998">
    <property type="component" value="Unassembled WGS sequence"/>
</dbReference>
<feature type="domain" description="C2H2-type" evidence="8">
    <location>
        <begin position="87"/>
        <end position="116"/>
    </location>
</feature>
<keyword evidence="4" id="KW-0863">Zinc-finger</keyword>
<evidence type="ECO:0000259" key="6">
    <source>
        <dbReference type="PROSITE" id="PS50030"/>
    </source>
</evidence>
<dbReference type="PANTHER" id="PTHR46340:SF1">
    <property type="entry name" value="UBX DOMAIN-CONTAINING PROTEIN 1"/>
    <property type="match status" value="1"/>
</dbReference>
<dbReference type="PANTHER" id="PTHR46340">
    <property type="entry name" value="UBX DOMAIN-CONTAINING PROTEIN 1"/>
    <property type="match status" value="1"/>
</dbReference>
<dbReference type="PROSITE" id="PS50030">
    <property type="entry name" value="UBA"/>
    <property type="match status" value="1"/>
</dbReference>
<dbReference type="SUPFAM" id="SSF54236">
    <property type="entry name" value="Ubiquitin-like"/>
    <property type="match status" value="1"/>
</dbReference>
<dbReference type="AlphaFoldDB" id="A0A8X7CEA0"/>
<keyword evidence="3" id="KW-0175">Coiled coil</keyword>
<keyword evidence="4" id="KW-0862">Zinc</keyword>
<dbReference type="InterPro" id="IPR001012">
    <property type="entry name" value="UBX_dom"/>
</dbReference>
<keyword evidence="4" id="KW-0479">Metal-binding</keyword>
<dbReference type="GO" id="GO:0008270">
    <property type="term" value="F:zinc ion binding"/>
    <property type="evidence" value="ECO:0007669"/>
    <property type="project" value="UniProtKB-KW"/>
</dbReference>
<name>A0A8X7CEA0_9ARAC</name>
<dbReference type="InterPro" id="IPR041923">
    <property type="entry name" value="UBA_UBXN1"/>
</dbReference>
<organism evidence="9 10">
    <name type="scientific">Trichonephila inaurata madagascariensis</name>
    <dbReference type="NCBI Taxonomy" id="2747483"/>
    <lineage>
        <taxon>Eukaryota</taxon>
        <taxon>Metazoa</taxon>
        <taxon>Ecdysozoa</taxon>
        <taxon>Arthropoda</taxon>
        <taxon>Chelicerata</taxon>
        <taxon>Arachnida</taxon>
        <taxon>Araneae</taxon>
        <taxon>Araneomorphae</taxon>
        <taxon>Entelegynae</taxon>
        <taxon>Araneoidea</taxon>
        <taxon>Nephilidae</taxon>
        <taxon>Trichonephila</taxon>
        <taxon>Trichonephila inaurata</taxon>
    </lineage>
</organism>
<evidence type="ECO:0000256" key="4">
    <source>
        <dbReference type="PROSITE-ProRule" id="PRU00042"/>
    </source>
</evidence>
<feature type="region of interest" description="Disordered" evidence="5">
    <location>
        <begin position="144"/>
        <end position="172"/>
    </location>
</feature>
<evidence type="ECO:0000259" key="8">
    <source>
        <dbReference type="PROSITE" id="PS50157"/>
    </source>
</evidence>
<dbReference type="EMBL" id="BMAV01015805">
    <property type="protein sequence ID" value="GFY66018.1"/>
    <property type="molecule type" value="Genomic_DNA"/>
</dbReference>
<dbReference type="GO" id="GO:0032435">
    <property type="term" value="P:negative regulation of proteasomal ubiquitin-dependent protein catabolic process"/>
    <property type="evidence" value="ECO:0007669"/>
    <property type="project" value="TreeGrafter"/>
</dbReference>
<dbReference type="Gene3D" id="3.10.20.90">
    <property type="entry name" value="Phosphatidylinositol 3-kinase Catalytic Subunit, Chain A, domain 1"/>
    <property type="match status" value="1"/>
</dbReference>
<dbReference type="GO" id="GO:0005634">
    <property type="term" value="C:nucleus"/>
    <property type="evidence" value="ECO:0007669"/>
    <property type="project" value="TreeGrafter"/>
</dbReference>
<dbReference type="GO" id="GO:1903094">
    <property type="term" value="P:negative regulation of protein K48-linked deubiquitination"/>
    <property type="evidence" value="ECO:0007669"/>
    <property type="project" value="TreeGrafter"/>
</dbReference>
<feature type="domain" description="UBX" evidence="7">
    <location>
        <begin position="241"/>
        <end position="319"/>
    </location>
</feature>
<evidence type="ECO:0000259" key="7">
    <source>
        <dbReference type="PROSITE" id="PS50033"/>
    </source>
</evidence>
<dbReference type="InterPro" id="IPR013087">
    <property type="entry name" value="Znf_C2H2_type"/>
</dbReference>
<dbReference type="Gene3D" id="1.10.8.10">
    <property type="entry name" value="DNA helicase RuvA subunit, C-terminal domain"/>
    <property type="match status" value="1"/>
</dbReference>
<protein>
    <submittedName>
        <fullName evidence="9">UBX domain-containing protein 1</fullName>
    </submittedName>
</protein>
<proteinExistence type="predicted"/>
<dbReference type="CDD" id="cd14302">
    <property type="entry name" value="UBA_UBXN1"/>
    <property type="match status" value="1"/>
</dbReference>
<evidence type="ECO:0000256" key="1">
    <source>
        <dbReference type="ARBA" id="ARBA00004496"/>
    </source>
</evidence>
<dbReference type="GO" id="GO:0005737">
    <property type="term" value="C:cytoplasm"/>
    <property type="evidence" value="ECO:0007669"/>
    <property type="project" value="UniProtKB-SubCell"/>
</dbReference>
<evidence type="ECO:0000313" key="10">
    <source>
        <dbReference type="Proteomes" id="UP000886998"/>
    </source>
</evidence>
<dbReference type="PROSITE" id="PS50033">
    <property type="entry name" value="UBX"/>
    <property type="match status" value="1"/>
</dbReference>
<accession>A0A8X7CEA0</accession>
<dbReference type="GO" id="GO:0036435">
    <property type="term" value="F:K48-linked polyubiquitin modification-dependent protein binding"/>
    <property type="evidence" value="ECO:0007669"/>
    <property type="project" value="TreeGrafter"/>
</dbReference>
<keyword evidence="10" id="KW-1185">Reference proteome</keyword>
<dbReference type="SMART" id="SM00165">
    <property type="entry name" value="UBA"/>
    <property type="match status" value="1"/>
</dbReference>
<evidence type="ECO:0000256" key="2">
    <source>
        <dbReference type="ARBA" id="ARBA00022490"/>
    </source>
</evidence>
<dbReference type="Pfam" id="PF00789">
    <property type="entry name" value="UBX"/>
    <property type="match status" value="1"/>
</dbReference>
<dbReference type="SMART" id="SM00166">
    <property type="entry name" value="UBX"/>
    <property type="match status" value="1"/>
</dbReference>
<dbReference type="OrthoDB" id="10254930at2759"/>
<feature type="domain" description="UBA" evidence="6">
    <location>
        <begin position="1"/>
        <end position="39"/>
    </location>
</feature>
<dbReference type="SUPFAM" id="SSF46934">
    <property type="entry name" value="UBA-like"/>
    <property type="match status" value="1"/>
</dbReference>
<sequence>MSDLSMLMDMGFTQSQAETALRVTGNKGVEPAMEWLLAHSDANEPVPQEAFGDGGNNSEGLGAQTEATETLDEEPQAQDVLLQAKSLKCDECNKNFRTDSEVEFHAVKTGHQSFSESAEEVKPLSEEEKKEQLKKLETIIKQRRAEKAEQESKEALEREKSRRKTGQELTHVRQKMQEEEIKQLAELKRREKLEAKLAKQRVLEQIERDKQARREKFGMAAPPATSPTVPEKEIVSPAPSQTYDECRIQVRLTNGQCLTHTFRPNEELAAVRLFVQMNRTDGSAPFSLMTNFPKKVFTEEDMNAPLNSLGLVPSAVLIVCKPQ</sequence>
<comment type="caution">
    <text evidence="9">The sequence shown here is derived from an EMBL/GenBank/DDBJ whole genome shotgun (WGS) entry which is preliminary data.</text>
</comment>
<gene>
    <name evidence="9" type="primary">ubxn-1</name>
    <name evidence="9" type="ORF">TNIN_101081</name>
</gene>
<comment type="subcellular location">
    <subcellularLocation>
        <location evidence="1">Cytoplasm</location>
    </subcellularLocation>
</comment>
<dbReference type="InterPro" id="IPR015940">
    <property type="entry name" value="UBA"/>
</dbReference>
<evidence type="ECO:0000256" key="5">
    <source>
        <dbReference type="SAM" id="MobiDB-lite"/>
    </source>
</evidence>
<dbReference type="PROSITE" id="PS50157">
    <property type="entry name" value="ZINC_FINGER_C2H2_2"/>
    <property type="match status" value="1"/>
</dbReference>
<dbReference type="PROSITE" id="PS00028">
    <property type="entry name" value="ZINC_FINGER_C2H2_1"/>
    <property type="match status" value="1"/>
</dbReference>
<dbReference type="InterPro" id="IPR009060">
    <property type="entry name" value="UBA-like_sf"/>
</dbReference>
<evidence type="ECO:0000256" key="3">
    <source>
        <dbReference type="ARBA" id="ARBA00023054"/>
    </source>
</evidence>
<dbReference type="Pfam" id="PF22562">
    <property type="entry name" value="UBA_7"/>
    <property type="match status" value="1"/>
</dbReference>
<dbReference type="CDD" id="cd01772">
    <property type="entry name" value="UBX_UBXN1"/>
    <property type="match status" value="1"/>
</dbReference>
<keyword evidence="2" id="KW-0963">Cytoplasm</keyword>
<evidence type="ECO:0000313" key="9">
    <source>
        <dbReference type="EMBL" id="GFY66018.1"/>
    </source>
</evidence>